<dbReference type="InterPro" id="IPR003615">
    <property type="entry name" value="HNH_nuc"/>
</dbReference>
<keyword evidence="3" id="KW-0540">Nuclease</keyword>
<dbReference type="AlphaFoldDB" id="A0A5C1Y653"/>
<proteinExistence type="inferred from homology"/>
<keyword evidence="3" id="KW-0255">Endonuclease</keyword>
<gene>
    <name evidence="3" type="ORF">FLP23_05560</name>
</gene>
<dbReference type="Pfam" id="PF02720">
    <property type="entry name" value="DUF222"/>
    <property type="match status" value="1"/>
</dbReference>
<name>A0A5C1Y653_9MICO</name>
<evidence type="ECO:0000259" key="2">
    <source>
        <dbReference type="SMART" id="SM00507"/>
    </source>
</evidence>
<evidence type="ECO:0000256" key="1">
    <source>
        <dbReference type="ARBA" id="ARBA00023450"/>
    </source>
</evidence>
<dbReference type="SMART" id="SM00507">
    <property type="entry name" value="HNHc"/>
    <property type="match status" value="1"/>
</dbReference>
<reference evidence="3 4" key="1">
    <citation type="submission" date="2019-09" db="EMBL/GenBank/DDBJ databases">
        <title>Genome sequencing of strain KACC 19322.</title>
        <authorList>
            <person name="Heo J."/>
            <person name="Kim S.-J."/>
            <person name="Kim J.-S."/>
            <person name="Hong S.-B."/>
            <person name="Kwon S.-W."/>
        </authorList>
    </citation>
    <scope>NUCLEOTIDE SEQUENCE [LARGE SCALE GENOMIC DNA]</scope>
    <source>
        <strain evidence="3 4">KACC 19322</strain>
    </source>
</reference>
<dbReference type="EMBL" id="CP043504">
    <property type="protein sequence ID" value="QEO09523.1"/>
    <property type="molecule type" value="Genomic_DNA"/>
</dbReference>
<comment type="similarity">
    <text evidence="1">Belongs to the Rv1128c/1148c/1588c/1702c/1945/3466 family.</text>
</comment>
<dbReference type="CDD" id="cd00085">
    <property type="entry name" value="HNHc"/>
    <property type="match status" value="1"/>
</dbReference>
<accession>A0A5C1Y653</accession>
<feature type="domain" description="HNH nuclease" evidence="2">
    <location>
        <begin position="413"/>
        <end position="466"/>
    </location>
</feature>
<dbReference type="InterPro" id="IPR002711">
    <property type="entry name" value="HNH"/>
</dbReference>
<protein>
    <submittedName>
        <fullName evidence="3">HNH endonuclease</fullName>
    </submittedName>
</protein>
<dbReference type="GO" id="GO:0004519">
    <property type="term" value="F:endonuclease activity"/>
    <property type="evidence" value="ECO:0007669"/>
    <property type="project" value="UniProtKB-KW"/>
</dbReference>
<dbReference type="RefSeq" id="WP_149324944.1">
    <property type="nucleotide sequence ID" value="NZ_CP043504.1"/>
</dbReference>
<keyword evidence="3" id="KW-0378">Hydrolase</keyword>
<sequence length="517" mass="56532">MPNIAPVFEDPELLDDASWAPFPDPDDSVPALPPSVLEQWGLWGLLSTAEVDADTLRHADDAELLQFAEVFAAQERQVRAQSALVAGEIARRSRPELGFGGLARKLGHRTAEELVRVTTGSTLSDAKRTVQVGTLLVEAADADAVPAADPVTGEVTQTRPTVPWMVPVAHAVRSGTISVEKADAIRRGLGKPDPFTGDPEQDAGRITTETLTAAAATLAGEAPSLDADRLLKRAMELRDELDLAGVAVRERRRRDARSFRVFTQPDGMTRAVWLMDPETAAIVSEIHQRVTSPKLGGPRFVHPDELARAEQVLADPRTAEQYASDTMLDLLRAGYTADPTLVPGDEVPAVRVLVTHTDLHAGVGIGFIEGQSVPVSLRTVERQLCEAGTEDLILDAQHRPLDLGRRRRLFSRRQRRALAARDGGCMFPGCERPPVMTEAHHIKHWLRDRGKTDIDNGILLCRHHHMLMHDAGWEIEHRGGTDYRLIPPAGVDPARRPIPLRSKSPVYRRALSVAGAP</sequence>
<dbReference type="OrthoDB" id="5177627at2"/>
<dbReference type="Proteomes" id="UP000322159">
    <property type="component" value="Chromosome"/>
</dbReference>
<dbReference type="GO" id="GO:0003676">
    <property type="term" value="F:nucleic acid binding"/>
    <property type="evidence" value="ECO:0007669"/>
    <property type="project" value="InterPro"/>
</dbReference>
<dbReference type="KEGG" id="lyk:FLP23_05560"/>
<keyword evidence="4" id="KW-1185">Reference proteome</keyword>
<evidence type="ECO:0000313" key="3">
    <source>
        <dbReference type="EMBL" id="QEO09523.1"/>
    </source>
</evidence>
<dbReference type="GO" id="GO:0008270">
    <property type="term" value="F:zinc ion binding"/>
    <property type="evidence" value="ECO:0007669"/>
    <property type="project" value="InterPro"/>
</dbReference>
<evidence type="ECO:0000313" key="4">
    <source>
        <dbReference type="Proteomes" id="UP000322159"/>
    </source>
</evidence>
<dbReference type="InterPro" id="IPR003870">
    <property type="entry name" value="DUF222"/>
</dbReference>
<organism evidence="3 4">
    <name type="scientific">Protaetiibacter larvae</name>
    <dbReference type="NCBI Taxonomy" id="2592654"/>
    <lineage>
        <taxon>Bacteria</taxon>
        <taxon>Bacillati</taxon>
        <taxon>Actinomycetota</taxon>
        <taxon>Actinomycetes</taxon>
        <taxon>Micrococcales</taxon>
        <taxon>Microbacteriaceae</taxon>
        <taxon>Protaetiibacter</taxon>
    </lineage>
</organism>
<dbReference type="Pfam" id="PF01844">
    <property type="entry name" value="HNH"/>
    <property type="match status" value="1"/>
</dbReference>